<dbReference type="Proteomes" id="UP000215914">
    <property type="component" value="Unassembled WGS sequence"/>
</dbReference>
<evidence type="ECO:0000313" key="2">
    <source>
        <dbReference type="Proteomes" id="UP000215914"/>
    </source>
</evidence>
<protein>
    <submittedName>
        <fullName evidence="1">Uncharacterized protein</fullName>
    </submittedName>
</protein>
<keyword evidence="2" id="KW-1185">Reference proteome</keyword>
<gene>
    <name evidence="1" type="ORF">HanXRQr2_Chr09g0368751</name>
</gene>
<proteinExistence type="predicted"/>
<comment type="caution">
    <text evidence="1">The sequence shown here is derived from an EMBL/GenBank/DDBJ whole genome shotgun (WGS) entry which is preliminary data.</text>
</comment>
<dbReference type="EMBL" id="MNCJ02000324">
    <property type="protein sequence ID" value="KAF5789234.1"/>
    <property type="molecule type" value="Genomic_DNA"/>
</dbReference>
<organism evidence="1 2">
    <name type="scientific">Helianthus annuus</name>
    <name type="common">Common sunflower</name>
    <dbReference type="NCBI Taxonomy" id="4232"/>
    <lineage>
        <taxon>Eukaryota</taxon>
        <taxon>Viridiplantae</taxon>
        <taxon>Streptophyta</taxon>
        <taxon>Embryophyta</taxon>
        <taxon>Tracheophyta</taxon>
        <taxon>Spermatophyta</taxon>
        <taxon>Magnoliopsida</taxon>
        <taxon>eudicotyledons</taxon>
        <taxon>Gunneridae</taxon>
        <taxon>Pentapetalae</taxon>
        <taxon>asterids</taxon>
        <taxon>campanulids</taxon>
        <taxon>Asterales</taxon>
        <taxon>Asteraceae</taxon>
        <taxon>Asteroideae</taxon>
        <taxon>Heliantheae alliance</taxon>
        <taxon>Heliantheae</taxon>
        <taxon>Helianthus</taxon>
    </lineage>
</organism>
<evidence type="ECO:0000313" key="1">
    <source>
        <dbReference type="EMBL" id="KAF5789234.1"/>
    </source>
</evidence>
<accession>A0A9K3I2J6</accession>
<dbReference type="Gramene" id="mRNA:HanXRQr2_Chr09g0368751">
    <property type="protein sequence ID" value="mRNA:HanXRQr2_Chr09g0368751"/>
    <property type="gene ID" value="HanXRQr2_Chr09g0368751"/>
</dbReference>
<sequence length="41" mass="4843">MSCFFFVDFEYFVVIVEQCLYCLIDSPGLRFKISAIKSQVR</sequence>
<dbReference type="AlphaFoldDB" id="A0A9K3I2J6"/>
<reference evidence="1" key="2">
    <citation type="submission" date="2020-06" db="EMBL/GenBank/DDBJ databases">
        <title>Helianthus annuus Genome sequencing and assembly Release 2.</title>
        <authorList>
            <person name="Gouzy J."/>
            <person name="Langlade N."/>
            <person name="Munos S."/>
        </authorList>
    </citation>
    <scope>NUCLEOTIDE SEQUENCE</scope>
    <source>
        <tissue evidence="1">Leaves</tissue>
    </source>
</reference>
<reference evidence="1" key="1">
    <citation type="journal article" date="2017" name="Nature">
        <title>The sunflower genome provides insights into oil metabolism, flowering and Asterid evolution.</title>
        <authorList>
            <person name="Badouin H."/>
            <person name="Gouzy J."/>
            <person name="Grassa C.J."/>
            <person name="Murat F."/>
            <person name="Staton S.E."/>
            <person name="Cottret L."/>
            <person name="Lelandais-Briere C."/>
            <person name="Owens G.L."/>
            <person name="Carrere S."/>
            <person name="Mayjonade B."/>
            <person name="Legrand L."/>
            <person name="Gill N."/>
            <person name="Kane N.C."/>
            <person name="Bowers J.E."/>
            <person name="Hubner S."/>
            <person name="Bellec A."/>
            <person name="Berard A."/>
            <person name="Berges H."/>
            <person name="Blanchet N."/>
            <person name="Boniface M.C."/>
            <person name="Brunel D."/>
            <person name="Catrice O."/>
            <person name="Chaidir N."/>
            <person name="Claudel C."/>
            <person name="Donnadieu C."/>
            <person name="Faraut T."/>
            <person name="Fievet G."/>
            <person name="Helmstetter N."/>
            <person name="King M."/>
            <person name="Knapp S.J."/>
            <person name="Lai Z."/>
            <person name="Le Paslier M.C."/>
            <person name="Lippi Y."/>
            <person name="Lorenzon L."/>
            <person name="Mandel J.R."/>
            <person name="Marage G."/>
            <person name="Marchand G."/>
            <person name="Marquand E."/>
            <person name="Bret-Mestries E."/>
            <person name="Morien E."/>
            <person name="Nambeesan S."/>
            <person name="Nguyen T."/>
            <person name="Pegot-Espagnet P."/>
            <person name="Pouilly N."/>
            <person name="Raftis F."/>
            <person name="Sallet E."/>
            <person name="Schiex T."/>
            <person name="Thomas J."/>
            <person name="Vandecasteele C."/>
            <person name="Vares D."/>
            <person name="Vear F."/>
            <person name="Vautrin S."/>
            <person name="Crespi M."/>
            <person name="Mangin B."/>
            <person name="Burke J.M."/>
            <person name="Salse J."/>
            <person name="Munos S."/>
            <person name="Vincourt P."/>
            <person name="Rieseberg L.H."/>
            <person name="Langlade N.B."/>
        </authorList>
    </citation>
    <scope>NUCLEOTIDE SEQUENCE</scope>
    <source>
        <tissue evidence="1">Leaves</tissue>
    </source>
</reference>
<name>A0A9K3I2J6_HELAN</name>